<evidence type="ECO:0000313" key="4">
    <source>
        <dbReference type="Proteomes" id="UP000719412"/>
    </source>
</evidence>
<evidence type="ECO:0000259" key="2">
    <source>
        <dbReference type="Pfam" id="PF16087"/>
    </source>
</evidence>
<evidence type="ECO:0000313" key="3">
    <source>
        <dbReference type="EMBL" id="KAH0812229.1"/>
    </source>
</evidence>
<accession>A0A8J6L611</accession>
<gene>
    <name evidence="3" type="ORF">GEV33_010562</name>
</gene>
<dbReference type="InterPro" id="IPR032135">
    <property type="entry name" value="DUF4817"/>
</dbReference>
<evidence type="ECO:0000256" key="1">
    <source>
        <dbReference type="SAM" id="MobiDB-lite"/>
    </source>
</evidence>
<dbReference type="Proteomes" id="UP000719412">
    <property type="component" value="Unassembled WGS sequence"/>
</dbReference>
<protein>
    <recommendedName>
        <fullName evidence="2">DUF4817 domain-containing protein</fullName>
    </recommendedName>
</protein>
<comment type="caution">
    <text evidence="3">The sequence shown here is derived from an EMBL/GenBank/DDBJ whole genome shotgun (WGS) entry which is preliminary data.</text>
</comment>
<reference evidence="3" key="1">
    <citation type="journal article" date="2020" name="J Insects Food Feed">
        <title>The yellow mealworm (Tenebrio molitor) genome: a resource for the emerging insects as food and feed industry.</title>
        <authorList>
            <person name="Eriksson T."/>
            <person name="Andere A."/>
            <person name="Kelstrup H."/>
            <person name="Emery V."/>
            <person name="Picard C."/>
        </authorList>
    </citation>
    <scope>NUCLEOTIDE SEQUENCE</scope>
    <source>
        <strain evidence="3">Stoneville</strain>
        <tissue evidence="3">Whole head</tissue>
    </source>
</reference>
<feature type="domain" description="DUF4817" evidence="2">
    <location>
        <begin position="1"/>
        <end position="34"/>
    </location>
</feature>
<keyword evidence="4" id="KW-1185">Reference proteome</keyword>
<feature type="region of interest" description="Disordered" evidence="1">
    <location>
        <begin position="152"/>
        <end position="185"/>
    </location>
</feature>
<reference evidence="3" key="2">
    <citation type="submission" date="2021-08" db="EMBL/GenBank/DDBJ databases">
        <authorList>
            <person name="Eriksson T."/>
        </authorList>
    </citation>
    <scope>NUCLEOTIDE SEQUENCE</scope>
    <source>
        <strain evidence="3">Stoneville</strain>
        <tissue evidence="3">Whole head</tissue>
    </source>
</reference>
<dbReference type="AlphaFoldDB" id="A0A8J6L611"/>
<dbReference type="EMBL" id="JABDTM020026211">
    <property type="protein sequence ID" value="KAH0812229.1"/>
    <property type="molecule type" value="Genomic_DNA"/>
</dbReference>
<name>A0A8J6L611_TENMO</name>
<organism evidence="3 4">
    <name type="scientific">Tenebrio molitor</name>
    <name type="common">Yellow mealworm beetle</name>
    <dbReference type="NCBI Taxonomy" id="7067"/>
    <lineage>
        <taxon>Eukaryota</taxon>
        <taxon>Metazoa</taxon>
        <taxon>Ecdysozoa</taxon>
        <taxon>Arthropoda</taxon>
        <taxon>Hexapoda</taxon>
        <taxon>Insecta</taxon>
        <taxon>Pterygota</taxon>
        <taxon>Neoptera</taxon>
        <taxon>Endopterygota</taxon>
        <taxon>Coleoptera</taxon>
        <taxon>Polyphaga</taxon>
        <taxon>Cucujiformia</taxon>
        <taxon>Tenebrionidae</taxon>
        <taxon>Tenebrio</taxon>
    </lineage>
</organism>
<sequence>MVVAYGAAGDNAVQVQILYREQFPDRVIPIKNVVFHVATVKRYRKVPFKNGRWWQTPSVPQRFCVARDDRHLFPFSIRHSDFRMHSASNEGTSAVLLVHSDLSKELLAPVCLPFSVSVNGDNFKWFSGREEGRDRQKRCSLEWKKITSRREKIEREKKKKKKEKMRYDKKMNRSQTIQRRETFLG</sequence>
<proteinExistence type="predicted"/>
<dbReference type="Pfam" id="PF16087">
    <property type="entry name" value="DUF4817"/>
    <property type="match status" value="1"/>
</dbReference>